<sequence>MKILIIGDKIHPFLYDYFDKKHFPGVELILSTGDLESYYLSFLVTMFNKPLYYVRGNHDTSYSENPPEGCRNIDGQLITYKGLRIMGLEGSMWYGGKKVEYTERQMRWKIAKLRYKISRKKGVDIILTHAPPKGIHDGRDQCHQGFQCFRDLIDRYKPQYFIHGHTHLNYNLDDERVSLVGKTEVINSYGYHILEMKNPLASKIKLTNGEK</sequence>
<dbReference type="Gene3D" id="3.60.21.10">
    <property type="match status" value="1"/>
</dbReference>
<accession>A0A662D1I2</accession>
<dbReference type="InterPro" id="IPR029052">
    <property type="entry name" value="Metallo-depent_PP-like"/>
</dbReference>
<gene>
    <name evidence="2" type="ORF">DRZ78_02360</name>
</gene>
<dbReference type="GO" id="GO:0016787">
    <property type="term" value="F:hydrolase activity"/>
    <property type="evidence" value="ECO:0007669"/>
    <property type="project" value="InterPro"/>
</dbReference>
<organism evidence="2 3">
    <name type="scientific">Aerophobetes bacterium</name>
    <dbReference type="NCBI Taxonomy" id="2030807"/>
    <lineage>
        <taxon>Bacteria</taxon>
        <taxon>Candidatus Aerophobota</taxon>
    </lineage>
</organism>
<dbReference type="InterPro" id="IPR051693">
    <property type="entry name" value="UPF0046_metallophosphoest"/>
</dbReference>
<dbReference type="PANTHER" id="PTHR12905">
    <property type="entry name" value="METALLOPHOSPHOESTERASE"/>
    <property type="match status" value="1"/>
</dbReference>
<dbReference type="Proteomes" id="UP000277457">
    <property type="component" value="Unassembled WGS sequence"/>
</dbReference>
<dbReference type="SUPFAM" id="SSF56300">
    <property type="entry name" value="Metallo-dependent phosphatases"/>
    <property type="match status" value="1"/>
</dbReference>
<reference evidence="2 3" key="1">
    <citation type="submission" date="2018-06" db="EMBL/GenBank/DDBJ databases">
        <title>Extensive metabolic versatility and redundancy in microbially diverse, dynamic hydrothermal sediments.</title>
        <authorList>
            <person name="Dombrowski N."/>
            <person name="Teske A."/>
            <person name="Baker B.J."/>
        </authorList>
    </citation>
    <scope>NUCLEOTIDE SEQUENCE [LARGE SCALE GENOMIC DNA]</scope>
    <source>
        <strain evidence="2">B7_G13</strain>
    </source>
</reference>
<evidence type="ECO:0000259" key="1">
    <source>
        <dbReference type="Pfam" id="PF00149"/>
    </source>
</evidence>
<proteinExistence type="predicted"/>
<name>A0A662D1I2_UNCAE</name>
<evidence type="ECO:0000313" key="3">
    <source>
        <dbReference type="Proteomes" id="UP000277457"/>
    </source>
</evidence>
<dbReference type="InterPro" id="IPR004843">
    <property type="entry name" value="Calcineurin-like_PHP"/>
</dbReference>
<dbReference type="EMBL" id="QMPY01000067">
    <property type="protein sequence ID" value="RLE07790.1"/>
    <property type="molecule type" value="Genomic_DNA"/>
</dbReference>
<dbReference type="AlphaFoldDB" id="A0A662D1I2"/>
<protein>
    <submittedName>
        <fullName evidence="2">Metallophosphoesterase</fullName>
    </submittedName>
</protein>
<dbReference type="PANTHER" id="PTHR12905:SF0">
    <property type="entry name" value="CALCINEURIN-LIKE PHOSPHOESTERASE DOMAIN-CONTAINING PROTEIN"/>
    <property type="match status" value="1"/>
</dbReference>
<dbReference type="Pfam" id="PF00149">
    <property type="entry name" value="Metallophos"/>
    <property type="match status" value="1"/>
</dbReference>
<comment type="caution">
    <text evidence="2">The sequence shown here is derived from an EMBL/GenBank/DDBJ whole genome shotgun (WGS) entry which is preliminary data.</text>
</comment>
<feature type="domain" description="Calcineurin-like phosphoesterase" evidence="1">
    <location>
        <begin position="1"/>
        <end position="167"/>
    </location>
</feature>
<evidence type="ECO:0000313" key="2">
    <source>
        <dbReference type="EMBL" id="RLE07790.1"/>
    </source>
</evidence>